<dbReference type="RefSeq" id="WP_253477354.1">
    <property type="nucleotide sequence ID" value="NZ_JALJXV010000004.1"/>
</dbReference>
<evidence type="ECO:0000256" key="1">
    <source>
        <dbReference type="SAM" id="Phobius"/>
    </source>
</evidence>
<name>A0AAE3KBK0_9GAMM</name>
<comment type="caution">
    <text evidence="2">The sequence shown here is derived from an EMBL/GenBank/DDBJ whole genome shotgun (WGS) entry which is preliminary data.</text>
</comment>
<reference evidence="2" key="1">
    <citation type="submission" date="2022-03" db="EMBL/GenBank/DDBJ databases">
        <title>Genomic Encyclopedia of Type Strains, Phase III (KMG-III): the genomes of soil and plant-associated and newly described type strains.</title>
        <authorList>
            <person name="Whitman W."/>
        </authorList>
    </citation>
    <scope>NUCLEOTIDE SEQUENCE</scope>
    <source>
        <strain evidence="2">ANL 6-2</strain>
    </source>
</reference>
<dbReference type="AlphaFoldDB" id="A0AAE3KBK0"/>
<keyword evidence="1" id="KW-0812">Transmembrane</keyword>
<evidence type="ECO:0008006" key="4">
    <source>
        <dbReference type="Google" id="ProtNLM"/>
    </source>
</evidence>
<dbReference type="EMBL" id="JALJXV010000004">
    <property type="protein sequence ID" value="MCP1674854.1"/>
    <property type="molecule type" value="Genomic_DNA"/>
</dbReference>
<protein>
    <recommendedName>
        <fullName evidence="4">YtkA-like domain-containing protein</fullName>
    </recommendedName>
</protein>
<keyword evidence="1" id="KW-0472">Membrane</keyword>
<gene>
    <name evidence="2" type="ORF">J2T57_001992</name>
</gene>
<sequence length="143" mass="15761">MTEAGRIRLLAILVLIAFVGFVGVFLSVPWLISDPLPVVNRGERVTFPAADAPSHRVAAQLRVNASGEFEFLIRLPSEGRQASPPRVVFDMPGHDMGAVDSAVRQIGSRDYLATGRLEMAGQWQVRIEDNANSHLFDFILAEY</sequence>
<accession>A0AAE3KBK0</accession>
<evidence type="ECO:0000313" key="2">
    <source>
        <dbReference type="EMBL" id="MCP1674854.1"/>
    </source>
</evidence>
<dbReference type="Proteomes" id="UP001205843">
    <property type="component" value="Unassembled WGS sequence"/>
</dbReference>
<keyword evidence="1" id="KW-1133">Transmembrane helix</keyword>
<proteinExistence type="predicted"/>
<evidence type="ECO:0000313" key="3">
    <source>
        <dbReference type="Proteomes" id="UP001205843"/>
    </source>
</evidence>
<organism evidence="2 3">
    <name type="scientific">Natronocella acetinitrilica</name>
    <dbReference type="NCBI Taxonomy" id="414046"/>
    <lineage>
        <taxon>Bacteria</taxon>
        <taxon>Pseudomonadati</taxon>
        <taxon>Pseudomonadota</taxon>
        <taxon>Gammaproteobacteria</taxon>
        <taxon>Chromatiales</taxon>
        <taxon>Ectothiorhodospiraceae</taxon>
        <taxon>Natronocella</taxon>
    </lineage>
</organism>
<keyword evidence="3" id="KW-1185">Reference proteome</keyword>
<feature type="transmembrane region" description="Helical" evidence="1">
    <location>
        <begin position="7"/>
        <end position="32"/>
    </location>
</feature>